<keyword evidence="3" id="KW-1185">Reference proteome</keyword>
<dbReference type="Proteomes" id="UP000059074">
    <property type="component" value="Unassembled WGS sequence"/>
</dbReference>
<organism evidence="2 3">
    <name type="scientific">Hyphomicrobium sulfonivorans</name>
    <dbReference type="NCBI Taxonomy" id="121290"/>
    <lineage>
        <taxon>Bacteria</taxon>
        <taxon>Pseudomonadati</taxon>
        <taxon>Pseudomonadota</taxon>
        <taxon>Alphaproteobacteria</taxon>
        <taxon>Hyphomicrobiales</taxon>
        <taxon>Hyphomicrobiaceae</taxon>
        <taxon>Hyphomicrobium</taxon>
    </lineage>
</organism>
<gene>
    <name evidence="2" type="ORF">APY04_0906</name>
</gene>
<reference evidence="2 3" key="1">
    <citation type="submission" date="2015-10" db="EMBL/GenBank/DDBJ databases">
        <title>Transcriptomic analysis of a linuron degrading triple-species bacterial consortium.</title>
        <authorList>
            <person name="Albers P."/>
        </authorList>
    </citation>
    <scope>NUCLEOTIDE SEQUENCE [LARGE SCALE GENOMIC DNA]</scope>
    <source>
        <strain evidence="2 3">WDL6</strain>
    </source>
</reference>
<evidence type="ECO:0000313" key="2">
    <source>
        <dbReference type="EMBL" id="KWT70626.1"/>
    </source>
</evidence>
<comment type="caution">
    <text evidence="2">The sequence shown here is derived from an EMBL/GenBank/DDBJ whole genome shotgun (WGS) entry which is preliminary data.</text>
</comment>
<dbReference type="RefSeq" id="WP_198151037.1">
    <property type="nucleotide sequence ID" value="NZ_LMTR01000030.1"/>
</dbReference>
<protein>
    <submittedName>
        <fullName evidence="2">Uncharacterized protein</fullName>
    </submittedName>
</protein>
<proteinExistence type="predicted"/>
<dbReference type="PATRIC" id="fig|121290.4.peg.1719"/>
<evidence type="ECO:0000256" key="1">
    <source>
        <dbReference type="SAM" id="MobiDB-lite"/>
    </source>
</evidence>
<dbReference type="STRING" id="121290.APY04_0906"/>
<dbReference type="EMBL" id="LMTR01000030">
    <property type="protein sequence ID" value="KWT70626.1"/>
    <property type="molecule type" value="Genomic_DNA"/>
</dbReference>
<accession>A0A109BKR6</accession>
<dbReference type="AlphaFoldDB" id="A0A109BKR6"/>
<feature type="region of interest" description="Disordered" evidence="1">
    <location>
        <begin position="28"/>
        <end position="56"/>
    </location>
</feature>
<name>A0A109BKR6_HYPSL</name>
<sequence>MGDNNSGRINRSAADVRAERLAAELRANLKRRKDQARARSKAADLRPSADAKTDED</sequence>
<feature type="compositionally biased region" description="Basic and acidic residues" evidence="1">
    <location>
        <begin position="35"/>
        <end position="56"/>
    </location>
</feature>
<evidence type="ECO:0000313" key="3">
    <source>
        <dbReference type="Proteomes" id="UP000059074"/>
    </source>
</evidence>